<dbReference type="EMBL" id="KV425554">
    <property type="protein sequence ID" value="KZT29585.1"/>
    <property type="molecule type" value="Genomic_DNA"/>
</dbReference>
<dbReference type="Proteomes" id="UP000076761">
    <property type="component" value="Unassembled WGS sequence"/>
</dbReference>
<organism evidence="1 2">
    <name type="scientific">Neolentinus lepideus HHB14362 ss-1</name>
    <dbReference type="NCBI Taxonomy" id="1314782"/>
    <lineage>
        <taxon>Eukaryota</taxon>
        <taxon>Fungi</taxon>
        <taxon>Dikarya</taxon>
        <taxon>Basidiomycota</taxon>
        <taxon>Agaricomycotina</taxon>
        <taxon>Agaricomycetes</taxon>
        <taxon>Gloeophyllales</taxon>
        <taxon>Gloeophyllaceae</taxon>
        <taxon>Neolentinus</taxon>
    </lineage>
</organism>
<evidence type="ECO:0000313" key="2">
    <source>
        <dbReference type="Proteomes" id="UP000076761"/>
    </source>
</evidence>
<sequence>MTISRRLSIGDICDQFLPVHCDTYVALSRVAVALCSLENLEVAAVNRSCLSPSTDEIIPRGSYSARDPPGLLGVARTPQSIESGTIYSILIALNMGLSLLPYNTLFRVHDPSVTMILIRIWTHPP</sequence>
<dbReference type="AlphaFoldDB" id="A0A165VF42"/>
<accession>A0A165VF42</accession>
<keyword evidence="2" id="KW-1185">Reference proteome</keyword>
<dbReference type="InParanoid" id="A0A165VF42"/>
<evidence type="ECO:0000313" key="1">
    <source>
        <dbReference type="EMBL" id="KZT29585.1"/>
    </source>
</evidence>
<proteinExistence type="predicted"/>
<protein>
    <submittedName>
        <fullName evidence="1">Uncharacterized protein</fullName>
    </submittedName>
</protein>
<reference evidence="1 2" key="1">
    <citation type="journal article" date="2016" name="Mol. Biol. Evol.">
        <title>Comparative Genomics of Early-Diverging Mushroom-Forming Fungi Provides Insights into the Origins of Lignocellulose Decay Capabilities.</title>
        <authorList>
            <person name="Nagy L.G."/>
            <person name="Riley R."/>
            <person name="Tritt A."/>
            <person name="Adam C."/>
            <person name="Daum C."/>
            <person name="Floudas D."/>
            <person name="Sun H."/>
            <person name="Yadav J.S."/>
            <person name="Pangilinan J."/>
            <person name="Larsson K.H."/>
            <person name="Matsuura K."/>
            <person name="Barry K."/>
            <person name="Labutti K."/>
            <person name="Kuo R."/>
            <person name="Ohm R.A."/>
            <person name="Bhattacharya S.S."/>
            <person name="Shirouzu T."/>
            <person name="Yoshinaga Y."/>
            <person name="Martin F.M."/>
            <person name="Grigoriev I.V."/>
            <person name="Hibbett D.S."/>
        </authorList>
    </citation>
    <scope>NUCLEOTIDE SEQUENCE [LARGE SCALE GENOMIC DNA]</scope>
    <source>
        <strain evidence="1 2">HHB14362 ss-1</strain>
    </source>
</reference>
<name>A0A165VF42_9AGAM</name>
<gene>
    <name evidence="1" type="ORF">NEOLEDRAFT_1128385</name>
</gene>